<sequence>MPDGRCSPETLGPPTACREEDGWVPRRATGGKEWASGGPDSAGGARDWHCRTQGVARLGLALAAGGSGALRPVIRSGPGAGGLLARCEASASPEEAARRARTWTSWRGRGRPEFLIAGSGGLRRPSLKWKRAVGRRSFVEGSAVKEQRLLVEE</sequence>
<name>A0AAV7Q292_PLEWA</name>
<feature type="region of interest" description="Disordered" evidence="1">
    <location>
        <begin position="1"/>
        <end position="47"/>
    </location>
</feature>
<evidence type="ECO:0000313" key="3">
    <source>
        <dbReference type="Proteomes" id="UP001066276"/>
    </source>
</evidence>
<dbReference type="Proteomes" id="UP001066276">
    <property type="component" value="Chromosome 6"/>
</dbReference>
<gene>
    <name evidence="2" type="ORF">NDU88_001144</name>
</gene>
<evidence type="ECO:0000256" key="1">
    <source>
        <dbReference type="SAM" id="MobiDB-lite"/>
    </source>
</evidence>
<organism evidence="2 3">
    <name type="scientific">Pleurodeles waltl</name>
    <name type="common">Iberian ribbed newt</name>
    <dbReference type="NCBI Taxonomy" id="8319"/>
    <lineage>
        <taxon>Eukaryota</taxon>
        <taxon>Metazoa</taxon>
        <taxon>Chordata</taxon>
        <taxon>Craniata</taxon>
        <taxon>Vertebrata</taxon>
        <taxon>Euteleostomi</taxon>
        <taxon>Amphibia</taxon>
        <taxon>Batrachia</taxon>
        <taxon>Caudata</taxon>
        <taxon>Salamandroidea</taxon>
        <taxon>Salamandridae</taxon>
        <taxon>Pleurodelinae</taxon>
        <taxon>Pleurodeles</taxon>
    </lineage>
</organism>
<dbReference type="AlphaFoldDB" id="A0AAV7Q292"/>
<protein>
    <submittedName>
        <fullName evidence="2">Uncharacterized protein</fullName>
    </submittedName>
</protein>
<keyword evidence="3" id="KW-1185">Reference proteome</keyword>
<evidence type="ECO:0000313" key="2">
    <source>
        <dbReference type="EMBL" id="KAJ1134697.1"/>
    </source>
</evidence>
<accession>A0AAV7Q292</accession>
<dbReference type="EMBL" id="JANPWB010000010">
    <property type="protein sequence ID" value="KAJ1134697.1"/>
    <property type="molecule type" value="Genomic_DNA"/>
</dbReference>
<proteinExistence type="predicted"/>
<comment type="caution">
    <text evidence="2">The sequence shown here is derived from an EMBL/GenBank/DDBJ whole genome shotgun (WGS) entry which is preliminary data.</text>
</comment>
<reference evidence="2" key="1">
    <citation type="journal article" date="2022" name="bioRxiv">
        <title>Sequencing and chromosome-scale assembly of the giantPleurodeles waltlgenome.</title>
        <authorList>
            <person name="Brown T."/>
            <person name="Elewa A."/>
            <person name="Iarovenko S."/>
            <person name="Subramanian E."/>
            <person name="Araus A.J."/>
            <person name="Petzold A."/>
            <person name="Susuki M."/>
            <person name="Suzuki K.-i.T."/>
            <person name="Hayashi T."/>
            <person name="Toyoda A."/>
            <person name="Oliveira C."/>
            <person name="Osipova E."/>
            <person name="Leigh N.D."/>
            <person name="Simon A."/>
            <person name="Yun M.H."/>
        </authorList>
    </citation>
    <scope>NUCLEOTIDE SEQUENCE</scope>
    <source>
        <strain evidence="2">20211129_DDA</strain>
        <tissue evidence="2">Liver</tissue>
    </source>
</reference>